<evidence type="ECO:0008006" key="3">
    <source>
        <dbReference type="Google" id="ProtNLM"/>
    </source>
</evidence>
<keyword evidence="2" id="KW-1185">Reference proteome</keyword>
<protein>
    <recommendedName>
        <fullName evidence="3">Integrase zinc-binding domain-containing protein</fullName>
    </recommendedName>
</protein>
<accession>A0A392Q460</accession>
<dbReference type="EMBL" id="LXQA010112276">
    <property type="protein sequence ID" value="MCI18898.1"/>
    <property type="molecule type" value="Genomic_DNA"/>
</dbReference>
<dbReference type="AlphaFoldDB" id="A0A392Q460"/>
<dbReference type="Proteomes" id="UP000265520">
    <property type="component" value="Unassembled WGS sequence"/>
</dbReference>
<sequence>MGEEQQKWISKLLGFDFEVKYKPGKENNAADSLSRQMQYVTITTIQCEAWHGLEEEVQSDEKLKTIVQALLSDPCSQNGFQLKGGRLYHEGRIVIPKQSPRIAWILHEFHDTAVGGHSGVLEDLQENCWSGVLEGNEEKNTRVCASV</sequence>
<name>A0A392Q460_9FABA</name>
<comment type="caution">
    <text evidence="1">The sequence shown here is derived from an EMBL/GenBank/DDBJ whole genome shotgun (WGS) entry which is preliminary data.</text>
</comment>
<organism evidence="1 2">
    <name type="scientific">Trifolium medium</name>
    <dbReference type="NCBI Taxonomy" id="97028"/>
    <lineage>
        <taxon>Eukaryota</taxon>
        <taxon>Viridiplantae</taxon>
        <taxon>Streptophyta</taxon>
        <taxon>Embryophyta</taxon>
        <taxon>Tracheophyta</taxon>
        <taxon>Spermatophyta</taxon>
        <taxon>Magnoliopsida</taxon>
        <taxon>eudicotyledons</taxon>
        <taxon>Gunneridae</taxon>
        <taxon>Pentapetalae</taxon>
        <taxon>rosids</taxon>
        <taxon>fabids</taxon>
        <taxon>Fabales</taxon>
        <taxon>Fabaceae</taxon>
        <taxon>Papilionoideae</taxon>
        <taxon>50 kb inversion clade</taxon>
        <taxon>NPAAA clade</taxon>
        <taxon>Hologalegina</taxon>
        <taxon>IRL clade</taxon>
        <taxon>Trifolieae</taxon>
        <taxon>Trifolium</taxon>
    </lineage>
</organism>
<evidence type="ECO:0000313" key="1">
    <source>
        <dbReference type="EMBL" id="MCI18898.1"/>
    </source>
</evidence>
<proteinExistence type="predicted"/>
<evidence type="ECO:0000313" key="2">
    <source>
        <dbReference type="Proteomes" id="UP000265520"/>
    </source>
</evidence>
<reference evidence="1 2" key="1">
    <citation type="journal article" date="2018" name="Front. Plant Sci.">
        <title>Red Clover (Trifolium pratense) and Zigzag Clover (T. medium) - A Picture of Genomic Similarities and Differences.</title>
        <authorList>
            <person name="Dluhosova J."/>
            <person name="Istvanek J."/>
            <person name="Nedelnik J."/>
            <person name="Repkova J."/>
        </authorList>
    </citation>
    <scope>NUCLEOTIDE SEQUENCE [LARGE SCALE GENOMIC DNA]</scope>
    <source>
        <strain evidence="2">cv. 10/8</strain>
        <tissue evidence="1">Leaf</tissue>
    </source>
</reference>